<sequence>MILLSNRMRVRRLPCTMVTENDSLINIKGNHDFHPPNQAEISAKLELKESLKRNLNENPFGEIQQWPETYSAMCLKR</sequence>
<reference evidence="1" key="1">
    <citation type="submission" date="2021-09" db="EMBL/GenBank/DDBJ databases">
        <authorList>
            <consortium name="AG Swart"/>
            <person name="Singh M."/>
            <person name="Singh A."/>
            <person name="Seah K."/>
            <person name="Emmerich C."/>
        </authorList>
    </citation>
    <scope>NUCLEOTIDE SEQUENCE</scope>
    <source>
        <strain evidence="1">ATCC30299</strain>
    </source>
</reference>
<dbReference type="AlphaFoldDB" id="A0AAU9ILF2"/>
<proteinExistence type="predicted"/>
<organism evidence="1 2">
    <name type="scientific">Blepharisma stoltei</name>
    <dbReference type="NCBI Taxonomy" id="1481888"/>
    <lineage>
        <taxon>Eukaryota</taxon>
        <taxon>Sar</taxon>
        <taxon>Alveolata</taxon>
        <taxon>Ciliophora</taxon>
        <taxon>Postciliodesmatophora</taxon>
        <taxon>Heterotrichea</taxon>
        <taxon>Heterotrichida</taxon>
        <taxon>Blepharismidae</taxon>
        <taxon>Blepharisma</taxon>
    </lineage>
</organism>
<dbReference type="Proteomes" id="UP001162131">
    <property type="component" value="Unassembled WGS sequence"/>
</dbReference>
<accession>A0AAU9ILF2</accession>
<evidence type="ECO:0000313" key="1">
    <source>
        <dbReference type="EMBL" id="CAG9315620.1"/>
    </source>
</evidence>
<name>A0AAU9ILF2_9CILI</name>
<evidence type="ECO:0000313" key="2">
    <source>
        <dbReference type="Proteomes" id="UP001162131"/>
    </source>
</evidence>
<gene>
    <name evidence="1" type="ORF">BSTOLATCC_MIC14768</name>
</gene>
<comment type="caution">
    <text evidence="1">The sequence shown here is derived from an EMBL/GenBank/DDBJ whole genome shotgun (WGS) entry which is preliminary data.</text>
</comment>
<keyword evidence="2" id="KW-1185">Reference proteome</keyword>
<dbReference type="EMBL" id="CAJZBQ010000014">
    <property type="protein sequence ID" value="CAG9315620.1"/>
    <property type="molecule type" value="Genomic_DNA"/>
</dbReference>
<protein>
    <submittedName>
        <fullName evidence="1">Uncharacterized protein</fullName>
    </submittedName>
</protein>